<proteinExistence type="inferred from homology"/>
<dbReference type="InterPro" id="IPR017853">
    <property type="entry name" value="GH"/>
</dbReference>
<dbReference type="RefSeq" id="WP_338239358.1">
    <property type="nucleotide sequence ID" value="NZ_BQKE01000004.1"/>
</dbReference>
<evidence type="ECO:0000256" key="4">
    <source>
        <dbReference type="SAM" id="SignalP"/>
    </source>
</evidence>
<dbReference type="Gene3D" id="3.20.20.80">
    <property type="entry name" value="Glycosidases"/>
    <property type="match status" value="1"/>
</dbReference>
<evidence type="ECO:0000259" key="5">
    <source>
        <dbReference type="Pfam" id="PF00703"/>
    </source>
</evidence>
<dbReference type="AlphaFoldDB" id="A0AAN4W1X4"/>
<organism evidence="9 10">
    <name type="scientific">Persicobacter diffluens</name>
    <dbReference type="NCBI Taxonomy" id="981"/>
    <lineage>
        <taxon>Bacteria</taxon>
        <taxon>Pseudomonadati</taxon>
        <taxon>Bacteroidota</taxon>
        <taxon>Cytophagia</taxon>
        <taxon>Cytophagales</taxon>
        <taxon>Persicobacteraceae</taxon>
        <taxon>Persicobacter</taxon>
    </lineage>
</organism>
<evidence type="ECO:0000313" key="9">
    <source>
        <dbReference type="EMBL" id="GJM64289.1"/>
    </source>
</evidence>
<feature type="domain" description="Glycosyl hydrolases family 2 sugar binding" evidence="7">
    <location>
        <begin position="78"/>
        <end position="179"/>
    </location>
</feature>
<dbReference type="Pfam" id="PF02837">
    <property type="entry name" value="Glyco_hydro_2_N"/>
    <property type="match status" value="1"/>
</dbReference>
<dbReference type="InterPro" id="IPR006101">
    <property type="entry name" value="Glyco_hydro_2"/>
</dbReference>
<feature type="signal peptide" evidence="4">
    <location>
        <begin position="1"/>
        <end position="21"/>
    </location>
</feature>
<evidence type="ECO:0000259" key="8">
    <source>
        <dbReference type="Pfam" id="PF16355"/>
    </source>
</evidence>
<sequence>MNNFFKIYLAVLIMSCLSCQTVPPGTINFNKDWKFLLVQEDKNNEEEFHLPILDDTQWSSVALPHSAHLEPLLVNDQWQGTCWYRKHYFVPAGLGDHKVLFELEAAMATADIWVNGTKVDHHEGGYLPVVVDITPQIKAGQNNVIAIRLDNRDNPFTGPKPLKILDFNMYGGLYRNAYLHIKNATHISHPAIAEETAGGGIFISFPKVQKEEAEVQIKTHIVNESTKPKEVKLQYIFKYKDEIVKEFTTDSRLIEAGHHFSFKNSHVVAAPKLWSPKTPHLYTLETTLLTDGEEVEHQSQNFGIRNFEFKGLDLYINGEKSYLRGVNRHQEYPFIGYALSDNAQYRDAKKIKEAGFDMIRLSHYPQSPAFMKACDELGLVVIDAILGWQYYLDDDKFRAFCYNSARQLIRRDRNHPSVLAWEVSLNETKMPIPFMEELDKIVHEEYPGENVYSCGWMDDVYDIFLQARQHRILHPHENHTKPYFVSEYGDWEYYSKNPGLNQHQHARSKRIELSSRQARKDGEERLLNQAKNLQEAYNDNLSTVAFGDGYWVMYDYNRGYHKDLEHSGIMDIFRLPKYSYYFYASQRAPEQGSPMVHIASEWSPYSPREVKVYGNVEEVAFYLNGKLLFRQKADNNNNTSRLPFPPFTFETAAFEAGVIKAEGFINGQLVAEHSVRTAEKAERLKIWWDESGKAPEAGCNDVIFVYIAATDANGTIDPTFTGEIQLDLEGEALIMNTESLQAEAGIATALIKIGDQAGNLLLNAQHPELSPAALQIAIQAPLAQ</sequence>
<keyword evidence="4" id="KW-0732">Signal</keyword>
<dbReference type="Pfam" id="PF00703">
    <property type="entry name" value="Glyco_hydro_2"/>
    <property type="match status" value="1"/>
</dbReference>
<gene>
    <name evidence="9" type="ORF">PEDI_48410</name>
</gene>
<dbReference type="InterPro" id="IPR006102">
    <property type="entry name" value="Ig-like_GH2"/>
</dbReference>
<dbReference type="PRINTS" id="PR00132">
    <property type="entry name" value="GLHYDRLASE2"/>
</dbReference>
<accession>A0AAN4W1X4</accession>
<dbReference type="GO" id="GO:0005975">
    <property type="term" value="P:carbohydrate metabolic process"/>
    <property type="evidence" value="ECO:0007669"/>
    <property type="project" value="InterPro"/>
</dbReference>
<keyword evidence="3" id="KW-0326">Glycosidase</keyword>
<comment type="caution">
    <text evidence="9">The sequence shown here is derived from an EMBL/GenBank/DDBJ whole genome shotgun (WGS) entry which is preliminary data.</text>
</comment>
<dbReference type="SUPFAM" id="SSF49303">
    <property type="entry name" value="beta-Galactosidase/glucuronidase domain"/>
    <property type="match status" value="1"/>
</dbReference>
<evidence type="ECO:0000259" key="7">
    <source>
        <dbReference type="Pfam" id="PF02837"/>
    </source>
</evidence>
<evidence type="ECO:0000256" key="1">
    <source>
        <dbReference type="ARBA" id="ARBA00007401"/>
    </source>
</evidence>
<dbReference type="SUPFAM" id="SSF49785">
    <property type="entry name" value="Galactose-binding domain-like"/>
    <property type="match status" value="1"/>
</dbReference>
<reference evidence="9 10" key="1">
    <citation type="submission" date="2021-12" db="EMBL/GenBank/DDBJ databases">
        <title>Genome sequencing of bacteria with rrn-lacking chromosome and rrn-plasmid.</title>
        <authorList>
            <person name="Anda M."/>
            <person name="Iwasaki W."/>
        </authorList>
    </citation>
    <scope>NUCLEOTIDE SEQUENCE [LARGE SCALE GENOMIC DNA]</scope>
    <source>
        <strain evidence="9 10">NBRC 15940</strain>
    </source>
</reference>
<name>A0AAN4W1X4_9BACT</name>
<dbReference type="GO" id="GO:0004553">
    <property type="term" value="F:hydrolase activity, hydrolyzing O-glycosyl compounds"/>
    <property type="evidence" value="ECO:0007669"/>
    <property type="project" value="InterPro"/>
</dbReference>
<dbReference type="Gene3D" id="2.60.120.260">
    <property type="entry name" value="Galactose-binding domain-like"/>
    <property type="match status" value="1"/>
</dbReference>
<feature type="domain" description="Glycoside hydrolase family 2 catalytic" evidence="6">
    <location>
        <begin position="310"/>
        <end position="490"/>
    </location>
</feature>
<dbReference type="InterPro" id="IPR006104">
    <property type="entry name" value="Glyco_hydro_2_N"/>
</dbReference>
<dbReference type="EMBL" id="BQKE01000004">
    <property type="protein sequence ID" value="GJM64289.1"/>
    <property type="molecule type" value="Genomic_DNA"/>
</dbReference>
<dbReference type="InterPro" id="IPR008979">
    <property type="entry name" value="Galactose-bd-like_sf"/>
</dbReference>
<dbReference type="PANTHER" id="PTHR42732:SF1">
    <property type="entry name" value="BETA-MANNOSIDASE"/>
    <property type="match status" value="1"/>
</dbReference>
<evidence type="ECO:0000313" key="10">
    <source>
        <dbReference type="Proteomes" id="UP001310022"/>
    </source>
</evidence>
<dbReference type="InterPro" id="IPR036156">
    <property type="entry name" value="Beta-gal/glucu_dom_sf"/>
</dbReference>
<dbReference type="InterPro" id="IPR051913">
    <property type="entry name" value="GH2_Domain-Containing"/>
</dbReference>
<dbReference type="InterPro" id="IPR006103">
    <property type="entry name" value="Glyco_hydro_2_cat"/>
</dbReference>
<dbReference type="Pfam" id="PF02836">
    <property type="entry name" value="Glyco_hydro_2_C"/>
    <property type="match status" value="1"/>
</dbReference>
<dbReference type="Gene3D" id="2.60.40.10">
    <property type="entry name" value="Immunoglobulins"/>
    <property type="match status" value="3"/>
</dbReference>
<dbReference type="Pfam" id="PF16355">
    <property type="entry name" value="DUF4982"/>
    <property type="match status" value="1"/>
</dbReference>
<dbReference type="Proteomes" id="UP001310022">
    <property type="component" value="Unassembled WGS sequence"/>
</dbReference>
<feature type="domain" description="DUF4982" evidence="8">
    <location>
        <begin position="609"/>
        <end position="671"/>
    </location>
</feature>
<feature type="chain" id="PRO_5042927664" evidence="4">
    <location>
        <begin position="22"/>
        <end position="784"/>
    </location>
</feature>
<evidence type="ECO:0000259" key="6">
    <source>
        <dbReference type="Pfam" id="PF02836"/>
    </source>
</evidence>
<dbReference type="InterPro" id="IPR032311">
    <property type="entry name" value="DUF4982"/>
</dbReference>
<keyword evidence="2" id="KW-0378">Hydrolase</keyword>
<evidence type="ECO:0000256" key="2">
    <source>
        <dbReference type="ARBA" id="ARBA00022801"/>
    </source>
</evidence>
<feature type="domain" description="Glycoside hydrolase family 2 immunoglobulin-like beta-sandwich" evidence="5">
    <location>
        <begin position="207"/>
        <end position="305"/>
    </location>
</feature>
<keyword evidence="10" id="KW-1185">Reference proteome</keyword>
<protein>
    <submittedName>
        <fullName evidence="9">Beta-galactosidase</fullName>
    </submittedName>
</protein>
<evidence type="ECO:0000256" key="3">
    <source>
        <dbReference type="ARBA" id="ARBA00023295"/>
    </source>
</evidence>
<comment type="similarity">
    <text evidence="1">Belongs to the glycosyl hydrolase 2 family.</text>
</comment>
<dbReference type="PANTHER" id="PTHR42732">
    <property type="entry name" value="BETA-GALACTOSIDASE"/>
    <property type="match status" value="1"/>
</dbReference>
<dbReference type="InterPro" id="IPR013783">
    <property type="entry name" value="Ig-like_fold"/>
</dbReference>
<dbReference type="SUPFAM" id="SSF51445">
    <property type="entry name" value="(Trans)glycosidases"/>
    <property type="match status" value="1"/>
</dbReference>